<proteinExistence type="predicted"/>
<reference evidence="2 3" key="1">
    <citation type="journal article" date="2014" name="Nature">
        <title>An environmental bacterial taxon with a large and distinct metabolic repertoire.</title>
        <authorList>
            <person name="Wilson M.C."/>
            <person name="Mori T."/>
            <person name="Ruckert C."/>
            <person name="Uria A.R."/>
            <person name="Helf M.J."/>
            <person name="Takada K."/>
            <person name="Gernert C."/>
            <person name="Steffens U.A."/>
            <person name="Heycke N."/>
            <person name="Schmitt S."/>
            <person name="Rinke C."/>
            <person name="Helfrich E.J."/>
            <person name="Brachmann A.O."/>
            <person name="Gurgui C."/>
            <person name="Wakimoto T."/>
            <person name="Kracht M."/>
            <person name="Crusemann M."/>
            <person name="Hentschel U."/>
            <person name="Abe I."/>
            <person name="Matsunaga S."/>
            <person name="Kalinowski J."/>
            <person name="Takeyama H."/>
            <person name="Piel J."/>
        </authorList>
    </citation>
    <scope>NUCLEOTIDE SEQUENCE [LARGE SCALE GENOMIC DNA]</scope>
    <source>
        <strain evidence="3">TSY1</strain>
    </source>
</reference>
<keyword evidence="1" id="KW-0812">Transmembrane</keyword>
<accession>W4LTR5</accession>
<comment type="caution">
    <text evidence="2">The sequence shown here is derived from an EMBL/GenBank/DDBJ whole genome shotgun (WGS) entry which is preliminary data.</text>
</comment>
<evidence type="ECO:0000313" key="2">
    <source>
        <dbReference type="EMBL" id="ETX01116.1"/>
    </source>
</evidence>
<keyword evidence="1" id="KW-1133">Transmembrane helix</keyword>
<gene>
    <name evidence="2" type="ORF">ETSY1_08615</name>
</gene>
<feature type="transmembrane region" description="Helical" evidence="1">
    <location>
        <begin position="66"/>
        <end position="88"/>
    </location>
</feature>
<protein>
    <submittedName>
        <fullName evidence="2">Uncharacterized protein</fullName>
    </submittedName>
</protein>
<sequence>MAEQHNPVTHGELVEIVRRLDDRILSMDRSIDDRFQAVNERISTLDRNVNQNLTEMRMDIRMLTRAMIGFYAFIIAAVGAAFTLYKLFPNP</sequence>
<name>W4LTR5_ENTF1</name>
<dbReference type="AlphaFoldDB" id="W4LTR5"/>
<keyword evidence="1" id="KW-0472">Membrane</keyword>
<evidence type="ECO:0000256" key="1">
    <source>
        <dbReference type="SAM" id="Phobius"/>
    </source>
</evidence>
<keyword evidence="3" id="KW-1185">Reference proteome</keyword>
<dbReference type="HOGENOM" id="CLU_2421478_0_0_7"/>
<dbReference type="Proteomes" id="UP000019141">
    <property type="component" value="Unassembled WGS sequence"/>
</dbReference>
<organism evidence="2 3">
    <name type="scientific">Entotheonella factor</name>
    <dbReference type="NCBI Taxonomy" id="1429438"/>
    <lineage>
        <taxon>Bacteria</taxon>
        <taxon>Pseudomonadati</taxon>
        <taxon>Nitrospinota/Tectimicrobiota group</taxon>
        <taxon>Candidatus Tectimicrobiota</taxon>
        <taxon>Candidatus Entotheonellia</taxon>
        <taxon>Candidatus Entotheonellales</taxon>
        <taxon>Candidatus Entotheonellaceae</taxon>
        <taxon>Candidatus Entotheonella</taxon>
    </lineage>
</organism>
<dbReference type="EMBL" id="AZHW01000269">
    <property type="protein sequence ID" value="ETX01116.1"/>
    <property type="molecule type" value="Genomic_DNA"/>
</dbReference>
<evidence type="ECO:0000313" key="3">
    <source>
        <dbReference type="Proteomes" id="UP000019141"/>
    </source>
</evidence>